<protein>
    <submittedName>
        <fullName evidence="1">Uncharacterized protein</fullName>
    </submittedName>
</protein>
<name>A0ABT2BE11_9BURK</name>
<gene>
    <name evidence="1" type="ORF">NX773_01090</name>
</gene>
<reference evidence="1 2" key="1">
    <citation type="submission" date="2022-08" db="EMBL/GenBank/DDBJ databases">
        <title>Reclassification of Massilia species as members of the genera Telluria, Duganella, Pseudoduganella, Mokoshia gen. nov. and Zemynaea gen. nov. using orthogonal and non-orthogonal genome-based approaches.</title>
        <authorList>
            <person name="Bowman J.P."/>
        </authorList>
    </citation>
    <scope>NUCLEOTIDE SEQUENCE [LARGE SCALE GENOMIC DNA]</scope>
    <source>
        <strain evidence="1 2">JCM 31607</strain>
    </source>
</reference>
<comment type="caution">
    <text evidence="1">The sequence shown here is derived from an EMBL/GenBank/DDBJ whole genome shotgun (WGS) entry which is preliminary data.</text>
</comment>
<organism evidence="1 2">
    <name type="scientific">Massilia solisilvae</name>
    <dbReference type="NCBI Taxonomy" id="1811225"/>
    <lineage>
        <taxon>Bacteria</taxon>
        <taxon>Pseudomonadati</taxon>
        <taxon>Pseudomonadota</taxon>
        <taxon>Betaproteobacteria</taxon>
        <taxon>Burkholderiales</taxon>
        <taxon>Oxalobacteraceae</taxon>
        <taxon>Telluria group</taxon>
        <taxon>Massilia</taxon>
    </lineage>
</organism>
<accession>A0ABT2BE11</accession>
<proteinExistence type="predicted"/>
<dbReference type="RefSeq" id="WP_258854559.1">
    <property type="nucleotide sequence ID" value="NZ_JANUGV010000001.1"/>
</dbReference>
<dbReference type="EMBL" id="JANUGV010000001">
    <property type="protein sequence ID" value="MCS0606758.1"/>
    <property type="molecule type" value="Genomic_DNA"/>
</dbReference>
<keyword evidence="2" id="KW-1185">Reference proteome</keyword>
<evidence type="ECO:0000313" key="1">
    <source>
        <dbReference type="EMBL" id="MCS0606758.1"/>
    </source>
</evidence>
<dbReference type="Proteomes" id="UP001205861">
    <property type="component" value="Unassembled WGS sequence"/>
</dbReference>
<evidence type="ECO:0000313" key="2">
    <source>
        <dbReference type="Proteomes" id="UP001205861"/>
    </source>
</evidence>
<sequence length="160" mass="17432">MNLLQRVTTQYSHVEDRIGLSGEAADGKVQHVWLTQRLLGRLVPALCKPLAAQGDARAALLNSFEQQAAQAQLVAQEPVAAPAGNAAWVATRVDLSTTTQGVRLDLFGPNGETATFALPELALRQWLSILRRLYRVAEWSDSLWPAWLDASAPADKLALH</sequence>